<dbReference type="Pfam" id="PF04519">
    <property type="entry name" value="Bactofilin"/>
    <property type="match status" value="1"/>
</dbReference>
<sequence length="89" mass="9566">TKIDGTVKGNVSVKECLILGQDALIKGGIHCKSAIIGGRIEGNINVKELVEFQSGAKMLGDVVCRGLIVEEGVFFEGNCKMSQRTEEKQ</sequence>
<comment type="caution">
    <text evidence="1">The sequence shown here is derived from an EMBL/GenBank/DDBJ whole genome shotgun (WGS) entry which is preliminary data.</text>
</comment>
<dbReference type="InterPro" id="IPR007607">
    <property type="entry name" value="BacA/B"/>
</dbReference>
<protein>
    <recommendedName>
        <fullName evidence="2">Cell shape determination protein CcmA</fullName>
    </recommendedName>
</protein>
<evidence type="ECO:0008006" key="2">
    <source>
        <dbReference type="Google" id="ProtNLM"/>
    </source>
</evidence>
<accession>X1V233</accession>
<evidence type="ECO:0000313" key="1">
    <source>
        <dbReference type="EMBL" id="GAJ09877.1"/>
    </source>
</evidence>
<dbReference type="PANTHER" id="PTHR35024">
    <property type="entry name" value="HYPOTHETICAL CYTOSOLIC PROTEIN"/>
    <property type="match status" value="1"/>
</dbReference>
<proteinExistence type="predicted"/>
<organism evidence="1">
    <name type="scientific">marine sediment metagenome</name>
    <dbReference type="NCBI Taxonomy" id="412755"/>
    <lineage>
        <taxon>unclassified sequences</taxon>
        <taxon>metagenomes</taxon>
        <taxon>ecological metagenomes</taxon>
    </lineage>
</organism>
<dbReference type="EMBL" id="BARW01030804">
    <property type="protein sequence ID" value="GAJ09877.1"/>
    <property type="molecule type" value="Genomic_DNA"/>
</dbReference>
<feature type="non-terminal residue" evidence="1">
    <location>
        <position position="1"/>
    </location>
</feature>
<name>X1V233_9ZZZZ</name>
<reference evidence="1" key="1">
    <citation type="journal article" date="2014" name="Front. Microbiol.">
        <title>High frequency of phylogenetically diverse reductive dehalogenase-homologous genes in deep subseafloor sedimentary metagenomes.</title>
        <authorList>
            <person name="Kawai M."/>
            <person name="Futagami T."/>
            <person name="Toyoda A."/>
            <person name="Takaki Y."/>
            <person name="Nishi S."/>
            <person name="Hori S."/>
            <person name="Arai W."/>
            <person name="Tsubouchi T."/>
            <person name="Morono Y."/>
            <person name="Uchiyama I."/>
            <person name="Ito T."/>
            <person name="Fujiyama A."/>
            <person name="Inagaki F."/>
            <person name="Takami H."/>
        </authorList>
    </citation>
    <scope>NUCLEOTIDE SEQUENCE</scope>
    <source>
        <strain evidence="1">Expedition CK06-06</strain>
    </source>
</reference>
<dbReference type="PANTHER" id="PTHR35024:SF4">
    <property type="entry name" value="POLYMER-FORMING CYTOSKELETAL PROTEIN"/>
    <property type="match status" value="1"/>
</dbReference>
<gene>
    <name evidence="1" type="ORF">S12H4_49153</name>
</gene>
<dbReference type="AlphaFoldDB" id="X1V233"/>